<keyword evidence="3" id="KW-1185">Reference proteome</keyword>
<protein>
    <recommendedName>
        <fullName evidence="4">WD40 repeat-like protein</fullName>
    </recommendedName>
</protein>
<name>A0A6A4GYF5_9AGAR</name>
<dbReference type="Gene3D" id="2.130.10.10">
    <property type="entry name" value="YVTN repeat-like/Quinoprotein amine dehydrogenase"/>
    <property type="match status" value="1"/>
</dbReference>
<evidence type="ECO:0000313" key="2">
    <source>
        <dbReference type="EMBL" id="KAE9390791.1"/>
    </source>
</evidence>
<dbReference type="EMBL" id="ML769646">
    <property type="protein sequence ID" value="KAE9390791.1"/>
    <property type="molecule type" value="Genomic_DNA"/>
</dbReference>
<evidence type="ECO:0008006" key="4">
    <source>
        <dbReference type="Google" id="ProtNLM"/>
    </source>
</evidence>
<dbReference type="Proteomes" id="UP000799118">
    <property type="component" value="Unassembled WGS sequence"/>
</dbReference>
<keyword evidence="1" id="KW-1133">Transmembrane helix</keyword>
<feature type="transmembrane region" description="Helical" evidence="1">
    <location>
        <begin position="355"/>
        <end position="374"/>
    </location>
</feature>
<reference evidence="2" key="1">
    <citation type="journal article" date="2019" name="Environ. Microbiol.">
        <title>Fungal ecological strategies reflected in gene transcription - a case study of two litter decomposers.</title>
        <authorList>
            <person name="Barbi F."/>
            <person name="Kohler A."/>
            <person name="Barry K."/>
            <person name="Baskaran P."/>
            <person name="Daum C."/>
            <person name="Fauchery L."/>
            <person name="Ihrmark K."/>
            <person name="Kuo A."/>
            <person name="LaButti K."/>
            <person name="Lipzen A."/>
            <person name="Morin E."/>
            <person name="Grigoriev I.V."/>
            <person name="Henrissat B."/>
            <person name="Lindahl B."/>
            <person name="Martin F."/>
        </authorList>
    </citation>
    <scope>NUCLEOTIDE SEQUENCE</scope>
    <source>
        <strain evidence="2">JB14</strain>
    </source>
</reference>
<dbReference type="SUPFAM" id="SSF50978">
    <property type="entry name" value="WD40 repeat-like"/>
    <property type="match status" value="1"/>
</dbReference>
<dbReference type="AlphaFoldDB" id="A0A6A4GYF5"/>
<accession>A0A6A4GYF5</accession>
<keyword evidence="1" id="KW-0812">Transmembrane</keyword>
<dbReference type="OrthoDB" id="2654453at2759"/>
<organism evidence="2 3">
    <name type="scientific">Gymnopus androsaceus JB14</name>
    <dbReference type="NCBI Taxonomy" id="1447944"/>
    <lineage>
        <taxon>Eukaryota</taxon>
        <taxon>Fungi</taxon>
        <taxon>Dikarya</taxon>
        <taxon>Basidiomycota</taxon>
        <taxon>Agaricomycotina</taxon>
        <taxon>Agaricomycetes</taxon>
        <taxon>Agaricomycetidae</taxon>
        <taxon>Agaricales</taxon>
        <taxon>Marasmiineae</taxon>
        <taxon>Omphalotaceae</taxon>
        <taxon>Gymnopus</taxon>
    </lineage>
</organism>
<gene>
    <name evidence="2" type="ORF">BT96DRAFT_1001928</name>
</gene>
<dbReference type="InterPro" id="IPR036322">
    <property type="entry name" value="WD40_repeat_dom_sf"/>
</dbReference>
<evidence type="ECO:0000256" key="1">
    <source>
        <dbReference type="SAM" id="Phobius"/>
    </source>
</evidence>
<evidence type="ECO:0000313" key="3">
    <source>
        <dbReference type="Proteomes" id="UP000799118"/>
    </source>
</evidence>
<proteinExistence type="predicted"/>
<sequence length="414" mass="45567">MLRGADHEQNKNKRTKTASDTLVIKAIGEGLTYINMYFFHTNSNALSKQHRYVCRGVLKGQHGAVACLAAHPLDRLIEHQGEAGTKIWHIPTAKSVPGPTGASDRGVTTAIVWLTRADDEEEGLAYGTEHGYLAVWRKNKEGDGMQFTETFCNCLTGGKDGDEISGIAYDTNSGQLAVVHRAEAIHRFILDVGMIPRVIKYVLSDEGKILKSKTTGMVIGHAVLNTKDNAIILDDVAQGIALMKLAGTERVKTFEVPGKQRRSCNVAFQDGTSTILVGSDHGNIYIFDRRSGDIIDTIHIGARDWVQSITTVECNGVPLIITGHSGENVGRTEIQLWEKVIASPAVKNTAWKEHIQWLLLIILLFILIFENILVSQIHGPRIWLIDAENSDFTLLPAVVHQGTTPMRIVRPRTG</sequence>
<dbReference type="InterPro" id="IPR015943">
    <property type="entry name" value="WD40/YVTN_repeat-like_dom_sf"/>
</dbReference>
<keyword evidence="1" id="KW-0472">Membrane</keyword>